<keyword evidence="2" id="KW-1185">Reference proteome</keyword>
<evidence type="ECO:0000313" key="2">
    <source>
        <dbReference type="Proteomes" id="UP001141327"/>
    </source>
</evidence>
<evidence type="ECO:0000313" key="1">
    <source>
        <dbReference type="EMBL" id="KAJ4453730.1"/>
    </source>
</evidence>
<comment type="caution">
    <text evidence="1">The sequence shown here is derived from an EMBL/GenBank/DDBJ whole genome shotgun (WGS) entry which is preliminary data.</text>
</comment>
<name>A0ABQ8U355_9EUKA</name>
<protein>
    <submittedName>
        <fullName evidence="1">Uncharacterized protein</fullName>
    </submittedName>
</protein>
<reference evidence="1" key="1">
    <citation type="journal article" date="2022" name="bioRxiv">
        <title>Genomics of Preaxostyla Flagellates Illuminates Evolutionary Transitions and the Path Towards Mitochondrial Loss.</title>
        <authorList>
            <person name="Novak L.V.F."/>
            <person name="Treitli S.C."/>
            <person name="Pyrih J."/>
            <person name="Halakuc P."/>
            <person name="Pipaliya S.V."/>
            <person name="Vacek V."/>
            <person name="Brzon O."/>
            <person name="Soukal P."/>
            <person name="Eme L."/>
            <person name="Dacks J.B."/>
            <person name="Karnkowska A."/>
            <person name="Elias M."/>
            <person name="Hampl V."/>
        </authorList>
    </citation>
    <scope>NUCLEOTIDE SEQUENCE</scope>
    <source>
        <strain evidence="1">RCP-MX</strain>
    </source>
</reference>
<organism evidence="1 2">
    <name type="scientific">Paratrimastix pyriformis</name>
    <dbReference type="NCBI Taxonomy" id="342808"/>
    <lineage>
        <taxon>Eukaryota</taxon>
        <taxon>Metamonada</taxon>
        <taxon>Preaxostyla</taxon>
        <taxon>Paratrimastigidae</taxon>
        <taxon>Paratrimastix</taxon>
    </lineage>
</organism>
<dbReference type="EMBL" id="JAPMOS010000222">
    <property type="protein sequence ID" value="KAJ4453730.1"/>
    <property type="molecule type" value="Genomic_DNA"/>
</dbReference>
<dbReference type="Proteomes" id="UP001141327">
    <property type="component" value="Unassembled WGS sequence"/>
</dbReference>
<proteinExistence type="predicted"/>
<accession>A0ABQ8U355</accession>
<sequence>MFSLYSSHTRRFAVERADDADDGGTWSWRSQAEVCKVLLEDVELAKRNGWVARESTTITTLSSSLSQLVSTRGRECRFFYSLAETPWLLRQLSTALSEPFFPLFLVTNIIHFAPLPPPVFFLGASGELECVLWVSFGAILWGLWRDPVGELWGDPVGELWGDPVGELWGDPVGELWGDPVSFGAILWVSFGAILWVSLWVSSEHVPGKVFHKAYLKVWGKKVNVRLTGNPTLLTKALEDLNLWVTLTFPKTCVDAAS</sequence>
<gene>
    <name evidence="1" type="ORF">PAPYR_11722</name>
</gene>